<evidence type="ECO:0000256" key="1">
    <source>
        <dbReference type="SAM" id="MobiDB-lite"/>
    </source>
</evidence>
<dbReference type="Proteomes" id="UP000011086">
    <property type="component" value="Unassembled WGS sequence"/>
</dbReference>
<dbReference type="EMBL" id="JH793963">
    <property type="protein sequence ID" value="ELQ34916.1"/>
    <property type="molecule type" value="Genomic_DNA"/>
</dbReference>
<gene>
    <name evidence="2" type="ORF">OOU_Y34scaffold00741g2</name>
</gene>
<name>A0AA97NRF0_PYRO3</name>
<sequence length="28" mass="2857">MKAKTPTVGQGGAEFTQRVGKGVTGMYG</sequence>
<protein>
    <submittedName>
        <fullName evidence="2">Uncharacterized protein</fullName>
    </submittedName>
</protein>
<dbReference type="AlphaFoldDB" id="A0AA97NRF0"/>
<accession>A0AA97NRF0</accession>
<reference evidence="2" key="1">
    <citation type="journal article" date="2012" name="PLoS Genet.">
        <title>Comparative analysis of the genomes of two field isolates of the rice blast fungus Magnaporthe oryzae.</title>
        <authorList>
            <person name="Xue M."/>
            <person name="Yang J."/>
            <person name="Li Z."/>
            <person name="Hu S."/>
            <person name="Yao N."/>
            <person name="Dean R.A."/>
            <person name="Zhao W."/>
            <person name="Shen M."/>
            <person name="Zhang H."/>
            <person name="Li C."/>
            <person name="Liu L."/>
            <person name="Cao L."/>
            <person name="Xu X."/>
            <person name="Xing Y."/>
            <person name="Hsiang T."/>
            <person name="Zhang Z."/>
            <person name="Xu J.R."/>
            <person name="Peng Y.L."/>
        </authorList>
    </citation>
    <scope>NUCLEOTIDE SEQUENCE</scope>
    <source>
        <strain evidence="2">Y34</strain>
    </source>
</reference>
<proteinExistence type="predicted"/>
<feature type="region of interest" description="Disordered" evidence="1">
    <location>
        <begin position="1"/>
        <end position="28"/>
    </location>
</feature>
<organism evidence="2">
    <name type="scientific">Pyricularia oryzae (strain Y34)</name>
    <name type="common">Rice blast fungus</name>
    <name type="synonym">Magnaporthe oryzae</name>
    <dbReference type="NCBI Taxonomy" id="1143189"/>
    <lineage>
        <taxon>Eukaryota</taxon>
        <taxon>Fungi</taxon>
        <taxon>Dikarya</taxon>
        <taxon>Ascomycota</taxon>
        <taxon>Pezizomycotina</taxon>
        <taxon>Sordariomycetes</taxon>
        <taxon>Sordariomycetidae</taxon>
        <taxon>Magnaporthales</taxon>
        <taxon>Pyriculariaceae</taxon>
        <taxon>Pyricularia</taxon>
    </lineage>
</organism>
<evidence type="ECO:0000313" key="2">
    <source>
        <dbReference type="EMBL" id="ELQ34916.1"/>
    </source>
</evidence>